<accession>A0AAV9SPC8</accession>
<organism evidence="2 3">
    <name type="scientific">Crenichthys baileyi</name>
    <name type="common">White River springfish</name>
    <dbReference type="NCBI Taxonomy" id="28760"/>
    <lineage>
        <taxon>Eukaryota</taxon>
        <taxon>Metazoa</taxon>
        <taxon>Chordata</taxon>
        <taxon>Craniata</taxon>
        <taxon>Vertebrata</taxon>
        <taxon>Euteleostomi</taxon>
        <taxon>Actinopterygii</taxon>
        <taxon>Neopterygii</taxon>
        <taxon>Teleostei</taxon>
        <taxon>Neoteleostei</taxon>
        <taxon>Acanthomorphata</taxon>
        <taxon>Ovalentaria</taxon>
        <taxon>Atherinomorphae</taxon>
        <taxon>Cyprinodontiformes</taxon>
        <taxon>Goodeidae</taxon>
        <taxon>Crenichthys</taxon>
    </lineage>
</organism>
<dbReference type="AlphaFoldDB" id="A0AAV9SPC8"/>
<name>A0AAV9SPC8_9TELE</name>
<keyword evidence="3" id="KW-1185">Reference proteome</keyword>
<evidence type="ECO:0000256" key="1">
    <source>
        <dbReference type="SAM" id="MobiDB-lite"/>
    </source>
</evidence>
<evidence type="ECO:0000313" key="3">
    <source>
        <dbReference type="Proteomes" id="UP001311232"/>
    </source>
</evidence>
<reference evidence="2 3" key="1">
    <citation type="submission" date="2021-06" db="EMBL/GenBank/DDBJ databases">
        <authorList>
            <person name="Palmer J.M."/>
        </authorList>
    </citation>
    <scope>NUCLEOTIDE SEQUENCE [LARGE SCALE GENOMIC DNA]</scope>
    <source>
        <strain evidence="2 3">MEX-2019</strain>
        <tissue evidence="2">Muscle</tissue>
    </source>
</reference>
<dbReference type="EMBL" id="JAHHUM010000042">
    <property type="protein sequence ID" value="KAK5623224.1"/>
    <property type="molecule type" value="Genomic_DNA"/>
</dbReference>
<sequence length="114" mass="12689">MPAIVTALAAAHQRMVQKNFFSRKGFSEAGTGTMRGSSRVWASQYAIRSAAALDTWDVEMEGTDMSPDYSQTAEASTREQSGSYRRGGDKWRAEEQLQQWDVQGSGIYTEERAI</sequence>
<proteinExistence type="predicted"/>
<feature type="region of interest" description="Disordered" evidence="1">
    <location>
        <begin position="62"/>
        <end position="91"/>
    </location>
</feature>
<evidence type="ECO:0000313" key="2">
    <source>
        <dbReference type="EMBL" id="KAK5623224.1"/>
    </source>
</evidence>
<feature type="compositionally biased region" description="Polar residues" evidence="1">
    <location>
        <begin position="68"/>
        <end position="83"/>
    </location>
</feature>
<gene>
    <name evidence="2" type="ORF">CRENBAI_017802</name>
</gene>
<dbReference type="Proteomes" id="UP001311232">
    <property type="component" value="Unassembled WGS sequence"/>
</dbReference>
<protein>
    <submittedName>
        <fullName evidence="2">Uncharacterized protein</fullName>
    </submittedName>
</protein>
<comment type="caution">
    <text evidence="2">The sequence shown here is derived from an EMBL/GenBank/DDBJ whole genome shotgun (WGS) entry which is preliminary data.</text>
</comment>